<dbReference type="AlphaFoldDB" id="A0A931EZ17"/>
<feature type="domain" description="ABC transmembrane type-1" evidence="9">
    <location>
        <begin position="85"/>
        <end position="295"/>
    </location>
</feature>
<evidence type="ECO:0000256" key="5">
    <source>
        <dbReference type="ARBA" id="ARBA00022989"/>
    </source>
</evidence>
<organism evidence="10 11">
    <name type="scientific">Nonomuraea cypriaca</name>
    <dbReference type="NCBI Taxonomy" id="1187855"/>
    <lineage>
        <taxon>Bacteria</taxon>
        <taxon>Bacillati</taxon>
        <taxon>Actinomycetota</taxon>
        <taxon>Actinomycetes</taxon>
        <taxon>Streptosporangiales</taxon>
        <taxon>Streptosporangiaceae</taxon>
        <taxon>Nonomuraea</taxon>
    </lineage>
</organism>
<evidence type="ECO:0000256" key="3">
    <source>
        <dbReference type="ARBA" id="ARBA00022475"/>
    </source>
</evidence>
<keyword evidence="3" id="KW-1003">Cell membrane</keyword>
<dbReference type="GO" id="GO:0005886">
    <property type="term" value="C:plasma membrane"/>
    <property type="evidence" value="ECO:0007669"/>
    <property type="project" value="UniProtKB-SubCell"/>
</dbReference>
<feature type="region of interest" description="Disordered" evidence="8">
    <location>
        <begin position="1"/>
        <end position="20"/>
    </location>
</feature>
<dbReference type="InterPro" id="IPR000515">
    <property type="entry name" value="MetI-like"/>
</dbReference>
<evidence type="ECO:0000256" key="6">
    <source>
        <dbReference type="ARBA" id="ARBA00023136"/>
    </source>
</evidence>
<keyword evidence="4 7" id="KW-0812">Transmembrane</keyword>
<comment type="subcellular location">
    <subcellularLocation>
        <location evidence="1 7">Cell membrane</location>
        <topology evidence="1 7">Multi-pass membrane protein</topology>
    </subcellularLocation>
</comment>
<evidence type="ECO:0000313" key="11">
    <source>
        <dbReference type="Proteomes" id="UP000605361"/>
    </source>
</evidence>
<evidence type="ECO:0000256" key="4">
    <source>
        <dbReference type="ARBA" id="ARBA00022692"/>
    </source>
</evidence>
<dbReference type="InterPro" id="IPR051393">
    <property type="entry name" value="ABC_transporter_permease"/>
</dbReference>
<sequence length="311" mass="32898">MSAYAAPSRRGNRPPGAHGAPGGRSGGLAWLAVPALLFFAAFGLVPLVGVFLLSFTSWDGLGDISVTGLDSWSAVLSDPQLPHALWVTFLVMALSWAVQTPASILLGVFLANSQRYRAVLAVMYFVPLLLSSAAIAITYKALLDPNFGLGAGLGIPLLVQDWLGDPVLAFSVVIFVVSWQFIPFHSLIYQGGVRQIPRSMYEAAELDGAGRVRKFFSITLPQLKYTIITSSTLMVVGSLTFFDLIWVLTAGGPGDATRALAVDMYKRGFQANLMGPASAIAVILVLVGLALALLLRRIGGGSSSTSQLEGA</sequence>
<dbReference type="SUPFAM" id="SSF161098">
    <property type="entry name" value="MetI-like"/>
    <property type="match status" value="1"/>
</dbReference>
<evidence type="ECO:0000256" key="8">
    <source>
        <dbReference type="SAM" id="MobiDB-lite"/>
    </source>
</evidence>
<dbReference type="Pfam" id="PF00528">
    <property type="entry name" value="BPD_transp_1"/>
    <property type="match status" value="1"/>
</dbReference>
<dbReference type="GO" id="GO:0055085">
    <property type="term" value="P:transmembrane transport"/>
    <property type="evidence" value="ECO:0007669"/>
    <property type="project" value="InterPro"/>
</dbReference>
<dbReference type="Proteomes" id="UP000605361">
    <property type="component" value="Unassembled WGS sequence"/>
</dbReference>
<keyword evidence="5 7" id="KW-1133">Transmembrane helix</keyword>
<keyword evidence="2 7" id="KW-0813">Transport</keyword>
<proteinExistence type="inferred from homology"/>
<feature type="transmembrane region" description="Helical" evidence="7">
    <location>
        <begin position="273"/>
        <end position="295"/>
    </location>
</feature>
<evidence type="ECO:0000256" key="7">
    <source>
        <dbReference type="RuleBase" id="RU363032"/>
    </source>
</evidence>
<keyword evidence="11" id="KW-1185">Reference proteome</keyword>
<evidence type="ECO:0000256" key="1">
    <source>
        <dbReference type="ARBA" id="ARBA00004651"/>
    </source>
</evidence>
<evidence type="ECO:0000259" key="9">
    <source>
        <dbReference type="PROSITE" id="PS50928"/>
    </source>
</evidence>
<feature type="transmembrane region" description="Helical" evidence="7">
    <location>
        <begin position="118"/>
        <end position="139"/>
    </location>
</feature>
<dbReference type="CDD" id="cd06261">
    <property type="entry name" value="TM_PBP2"/>
    <property type="match status" value="1"/>
</dbReference>
<dbReference type="PROSITE" id="PS50928">
    <property type="entry name" value="ABC_TM1"/>
    <property type="match status" value="1"/>
</dbReference>
<feature type="transmembrane region" description="Helical" evidence="7">
    <location>
        <begin position="28"/>
        <end position="53"/>
    </location>
</feature>
<dbReference type="RefSeq" id="WP_195893655.1">
    <property type="nucleotide sequence ID" value="NZ_JADOGI010000004.1"/>
</dbReference>
<evidence type="ECO:0000313" key="10">
    <source>
        <dbReference type="EMBL" id="MBF8184673.1"/>
    </source>
</evidence>
<evidence type="ECO:0000256" key="2">
    <source>
        <dbReference type="ARBA" id="ARBA00022448"/>
    </source>
</evidence>
<accession>A0A931EZ17</accession>
<name>A0A931EZ17_9ACTN</name>
<dbReference type="Gene3D" id="1.10.3720.10">
    <property type="entry name" value="MetI-like"/>
    <property type="match status" value="1"/>
</dbReference>
<reference evidence="10" key="1">
    <citation type="submission" date="2020-11" db="EMBL/GenBank/DDBJ databases">
        <title>Whole-genome analyses of Nonomuraea sp. K274.</title>
        <authorList>
            <person name="Veyisoglu A."/>
        </authorList>
    </citation>
    <scope>NUCLEOTIDE SEQUENCE</scope>
    <source>
        <strain evidence="10">K274</strain>
    </source>
</reference>
<feature type="transmembrane region" description="Helical" evidence="7">
    <location>
        <begin position="84"/>
        <end position="111"/>
    </location>
</feature>
<gene>
    <name evidence="10" type="ORF">ITP53_02705</name>
</gene>
<keyword evidence="6 7" id="KW-0472">Membrane</keyword>
<comment type="similarity">
    <text evidence="7">Belongs to the binding-protein-dependent transport system permease family.</text>
</comment>
<feature type="transmembrane region" description="Helical" evidence="7">
    <location>
        <begin position="223"/>
        <end position="248"/>
    </location>
</feature>
<comment type="caution">
    <text evidence="10">The sequence shown here is derived from an EMBL/GenBank/DDBJ whole genome shotgun (WGS) entry which is preliminary data.</text>
</comment>
<dbReference type="PANTHER" id="PTHR30193:SF37">
    <property type="entry name" value="INNER MEMBRANE ABC TRANSPORTER PERMEASE PROTEIN YCJO"/>
    <property type="match status" value="1"/>
</dbReference>
<feature type="transmembrane region" description="Helical" evidence="7">
    <location>
        <begin position="167"/>
        <end position="189"/>
    </location>
</feature>
<dbReference type="PANTHER" id="PTHR30193">
    <property type="entry name" value="ABC TRANSPORTER PERMEASE PROTEIN"/>
    <property type="match status" value="1"/>
</dbReference>
<dbReference type="InterPro" id="IPR035906">
    <property type="entry name" value="MetI-like_sf"/>
</dbReference>
<dbReference type="EMBL" id="JADOGI010000004">
    <property type="protein sequence ID" value="MBF8184673.1"/>
    <property type="molecule type" value="Genomic_DNA"/>
</dbReference>
<protein>
    <submittedName>
        <fullName evidence="10">Sugar ABC transporter permease</fullName>
    </submittedName>
</protein>